<evidence type="ECO:0000256" key="5">
    <source>
        <dbReference type="ARBA" id="ARBA00022763"/>
    </source>
</evidence>
<keyword evidence="12" id="KW-1185">Reference proteome</keyword>
<evidence type="ECO:0000313" key="12">
    <source>
        <dbReference type="Proteomes" id="UP000216052"/>
    </source>
</evidence>
<accession>A0ABZ3J2T8</accession>
<organism evidence="11 12">
    <name type="scientific">Sporomusa acidovorans (strain ATCC 49682 / DSM 3132 / Mol)</name>
    <dbReference type="NCBI Taxonomy" id="1123286"/>
    <lineage>
        <taxon>Bacteria</taxon>
        <taxon>Bacillati</taxon>
        <taxon>Bacillota</taxon>
        <taxon>Negativicutes</taxon>
        <taxon>Selenomonadales</taxon>
        <taxon>Sporomusaceae</taxon>
        <taxon>Sporomusa</taxon>
    </lineage>
</organism>
<evidence type="ECO:0000256" key="2">
    <source>
        <dbReference type="ARBA" id="ARBA00001947"/>
    </source>
</evidence>
<reference evidence="11" key="1">
    <citation type="submission" date="2024-05" db="EMBL/GenBank/DDBJ databases">
        <title>Isolation and characterization of Sporomusa carbonis sp. nov., a carboxydotrophic hydrogenogen in the genus of Sporomusa isolated from a charcoal burning pile.</title>
        <authorList>
            <person name="Boeer T."/>
            <person name="Rosenbaum F."/>
            <person name="Eysell L."/>
            <person name="Mueller V."/>
            <person name="Daniel R."/>
            <person name="Poehlein A."/>
        </authorList>
    </citation>
    <scope>NUCLEOTIDE SEQUENCE [LARGE SCALE GENOMIC DNA]</scope>
    <source>
        <strain evidence="11">DSM 3132</strain>
    </source>
</reference>
<dbReference type="SMART" id="SM00478">
    <property type="entry name" value="ENDO3c"/>
    <property type="match status" value="1"/>
</dbReference>
<feature type="domain" description="HTH araC/xylS-type" evidence="10">
    <location>
        <begin position="95"/>
        <end position="193"/>
    </location>
</feature>
<dbReference type="SUPFAM" id="SSF55945">
    <property type="entry name" value="TATA-box binding protein-like"/>
    <property type="match status" value="1"/>
</dbReference>
<dbReference type="InterPro" id="IPR010316">
    <property type="entry name" value="AlkA_N"/>
</dbReference>
<dbReference type="PANTHER" id="PTHR43003:SF13">
    <property type="entry name" value="DNA-3-METHYLADENINE GLYCOSYLASE 2"/>
    <property type="match status" value="1"/>
</dbReference>
<dbReference type="InterPro" id="IPR037046">
    <property type="entry name" value="AlkA_N_sf"/>
</dbReference>
<dbReference type="SMART" id="SM01009">
    <property type="entry name" value="AlkA_N"/>
    <property type="match status" value="1"/>
</dbReference>
<dbReference type="Gene3D" id="3.30.310.20">
    <property type="entry name" value="DNA-3-methyladenine glycosylase AlkA, N-terminal domain"/>
    <property type="match status" value="1"/>
</dbReference>
<dbReference type="EC" id="3.2.2.21" evidence="3"/>
<comment type="catalytic activity">
    <reaction evidence="1">
        <text>Hydrolysis of alkylated DNA, releasing 3-methyladenine, 3-methylguanine, 7-methylguanine and 7-methyladenine.</text>
        <dbReference type="EC" id="3.2.2.21"/>
    </reaction>
</comment>
<dbReference type="SMART" id="SM00342">
    <property type="entry name" value="HTH_ARAC"/>
    <property type="match status" value="1"/>
</dbReference>
<keyword evidence="7" id="KW-0010">Activator</keyword>
<keyword evidence="8" id="KW-0804">Transcription</keyword>
<dbReference type="SUPFAM" id="SSF48150">
    <property type="entry name" value="DNA-glycosylase"/>
    <property type="match status" value="1"/>
</dbReference>
<protein>
    <recommendedName>
        <fullName evidence="3">DNA-3-methyladenine glycosylase II</fullName>
        <ecNumber evidence="3">3.2.2.21</ecNumber>
    </recommendedName>
</protein>
<evidence type="ECO:0000256" key="9">
    <source>
        <dbReference type="ARBA" id="ARBA00023204"/>
    </source>
</evidence>
<keyword evidence="6" id="KW-0805">Transcription regulation</keyword>
<evidence type="ECO:0000256" key="7">
    <source>
        <dbReference type="ARBA" id="ARBA00023159"/>
    </source>
</evidence>
<keyword evidence="4" id="KW-0808">Transferase</keyword>
<dbReference type="InterPro" id="IPR018060">
    <property type="entry name" value="HTH_AraC"/>
</dbReference>
<evidence type="ECO:0000256" key="6">
    <source>
        <dbReference type="ARBA" id="ARBA00023015"/>
    </source>
</evidence>
<dbReference type="InterPro" id="IPR009057">
    <property type="entry name" value="Homeodomain-like_sf"/>
</dbReference>
<dbReference type="Pfam" id="PF06029">
    <property type="entry name" value="AlkA_N"/>
    <property type="match status" value="1"/>
</dbReference>
<dbReference type="InterPro" id="IPR011257">
    <property type="entry name" value="DNA_glycosylase"/>
</dbReference>
<evidence type="ECO:0000259" key="10">
    <source>
        <dbReference type="PROSITE" id="PS01124"/>
    </source>
</evidence>
<keyword evidence="9" id="KW-0234">DNA repair</keyword>
<keyword evidence="5" id="KW-0227">DNA damage</keyword>
<evidence type="ECO:0000256" key="4">
    <source>
        <dbReference type="ARBA" id="ARBA00022603"/>
    </source>
</evidence>
<dbReference type="Gene3D" id="1.10.340.30">
    <property type="entry name" value="Hypothetical protein, domain 2"/>
    <property type="match status" value="1"/>
</dbReference>
<dbReference type="InterPro" id="IPR004026">
    <property type="entry name" value="Ada_DNA_repair_Zn-bd"/>
</dbReference>
<sequence>MTQTNIPELLLDRKACYAAMQAHDVRFDGRFFCGVSSTGIYCRPICRVKLPKEENCTFFISAAAAEAAGYRPCLRCRPELAPGMAPIDSAARLARSAALIMAEDCWNTHKISDLAAMLNITDRHLRRVFLAEFGVSPSRYFKTQKLLLAKSLLTDTRLAVTDVALAAGFGSIRRFNELFKKYYHLAPSELRMKAARMGRNKDGITLFLGYRPPYAWDSLLSFLASRALPGVESVAQDAYRRTVAIPKSGTIYYGWIVVENRPKLNALSVTISAGLLPVLSQVLARIRFLFDLNCSPDKVYEKLVIMNEIVANIYVPGIRVPGCFDPFEMSVRAILGQQITVKAASTLAARLATAFGNKLDTPFPELQFTFPQPERFCSLERPVENYLGPLGITKVRARSIAALASAVVAKSLTLSSSAGPKDVMEKLLEVPGLGPWTVQYIALRALGWPDAFPHTDYGVKKVLANRSPQEILNLSRDWSPWRSYATILLWNFLAQKFADKKDGS</sequence>
<dbReference type="Pfam" id="PF12833">
    <property type="entry name" value="HTH_18"/>
    <property type="match status" value="1"/>
</dbReference>
<dbReference type="InterPro" id="IPR003265">
    <property type="entry name" value="HhH-GPD_domain"/>
</dbReference>
<keyword evidence="4" id="KW-0489">Methyltransferase</keyword>
<dbReference type="EMBL" id="CP155571">
    <property type="protein sequence ID" value="XFO72376.1"/>
    <property type="molecule type" value="Genomic_DNA"/>
</dbReference>
<evidence type="ECO:0000256" key="8">
    <source>
        <dbReference type="ARBA" id="ARBA00023163"/>
    </source>
</evidence>
<comment type="cofactor">
    <cofactor evidence="2">
        <name>Zn(2+)</name>
        <dbReference type="ChEBI" id="CHEBI:29105"/>
    </cofactor>
</comment>
<dbReference type="Gene3D" id="1.10.10.60">
    <property type="entry name" value="Homeodomain-like"/>
    <property type="match status" value="2"/>
</dbReference>
<dbReference type="Pfam" id="PF00730">
    <property type="entry name" value="HhH-GPD"/>
    <property type="match status" value="1"/>
</dbReference>
<dbReference type="Gene3D" id="1.10.1670.10">
    <property type="entry name" value="Helix-hairpin-Helix base-excision DNA repair enzymes (C-terminal)"/>
    <property type="match status" value="1"/>
</dbReference>
<dbReference type="CDD" id="cd00056">
    <property type="entry name" value="ENDO3c"/>
    <property type="match status" value="1"/>
</dbReference>
<evidence type="ECO:0000256" key="1">
    <source>
        <dbReference type="ARBA" id="ARBA00000086"/>
    </source>
</evidence>
<dbReference type="InterPro" id="IPR035451">
    <property type="entry name" value="Ada-like_dom_sf"/>
</dbReference>
<dbReference type="SUPFAM" id="SSF46689">
    <property type="entry name" value="Homeodomain-like"/>
    <property type="match status" value="2"/>
</dbReference>
<dbReference type="PANTHER" id="PTHR43003">
    <property type="entry name" value="DNA-3-METHYLADENINE GLYCOSYLASE"/>
    <property type="match status" value="1"/>
</dbReference>
<evidence type="ECO:0000313" key="11">
    <source>
        <dbReference type="EMBL" id="XFO72376.1"/>
    </source>
</evidence>
<evidence type="ECO:0000256" key="3">
    <source>
        <dbReference type="ARBA" id="ARBA00012000"/>
    </source>
</evidence>
<dbReference type="RefSeq" id="WP_176772813.1">
    <property type="nucleotide sequence ID" value="NZ_CP155571.1"/>
</dbReference>
<proteinExistence type="predicted"/>
<dbReference type="PROSITE" id="PS01124">
    <property type="entry name" value="HTH_ARAC_FAMILY_2"/>
    <property type="match status" value="1"/>
</dbReference>
<dbReference type="Pfam" id="PF02805">
    <property type="entry name" value="Ada_Zn_binding"/>
    <property type="match status" value="1"/>
</dbReference>
<dbReference type="InterPro" id="IPR051912">
    <property type="entry name" value="Alkylbase_DNA_Glycosylase/TA"/>
</dbReference>
<dbReference type="InterPro" id="IPR023170">
    <property type="entry name" value="HhH_base_excis_C"/>
</dbReference>
<dbReference type="Gene3D" id="3.40.10.10">
    <property type="entry name" value="DNA Methylphosphotriester Repair Domain"/>
    <property type="match status" value="1"/>
</dbReference>
<dbReference type="SUPFAM" id="SSF57884">
    <property type="entry name" value="Ada DNA repair protein, N-terminal domain (N-Ada 10)"/>
    <property type="match status" value="1"/>
</dbReference>
<name>A0ABZ3J2T8_SPOA4</name>
<gene>
    <name evidence="11" type="primary">alkA</name>
    <name evidence="11" type="ORF">SPACI_024280</name>
</gene>
<dbReference type="Proteomes" id="UP000216052">
    <property type="component" value="Chromosome"/>
</dbReference>